<accession>A0A5J5I5Y8</accession>
<keyword evidence="4" id="KW-1185">Reference proteome</keyword>
<dbReference type="AlphaFoldDB" id="A0A5J5I5Y8"/>
<dbReference type="EMBL" id="VYQA01000007">
    <property type="protein sequence ID" value="KAA9029849.1"/>
    <property type="molecule type" value="Genomic_DNA"/>
</dbReference>
<dbReference type="EMBL" id="VYQB01000007">
    <property type="protein sequence ID" value="KAA9016870.1"/>
    <property type="molecule type" value="Genomic_DNA"/>
</dbReference>
<evidence type="ECO:0000313" key="4">
    <source>
        <dbReference type="Proteomes" id="UP000326364"/>
    </source>
</evidence>
<sequence>MVEIDLLSDPDGIMAIFASGQWELVDVDLLYRNLRIELSRRRAHGRPIRILFDITEALRPSEAVAARTLWQMQRTFQPSDRVAILTNDIDQKKRLRLLLESTNVAVFSSKLPSEMWLTSDIDRPY</sequence>
<name>A0A5J5I5Y8_9SPHN</name>
<evidence type="ECO:0000313" key="1">
    <source>
        <dbReference type="EMBL" id="KAA9016870.1"/>
    </source>
</evidence>
<dbReference type="RefSeq" id="WP_145986224.1">
    <property type="nucleotide sequence ID" value="NZ_JBNNIY010000001.1"/>
</dbReference>
<organism evidence="2 3">
    <name type="scientific">Sphingobium limneticum</name>
    <dbReference type="NCBI Taxonomy" id="1007511"/>
    <lineage>
        <taxon>Bacteria</taxon>
        <taxon>Pseudomonadati</taxon>
        <taxon>Pseudomonadota</taxon>
        <taxon>Alphaproteobacteria</taxon>
        <taxon>Sphingomonadales</taxon>
        <taxon>Sphingomonadaceae</taxon>
        <taxon>Sphingobium</taxon>
    </lineage>
</organism>
<protein>
    <recommendedName>
        <fullName evidence="5">STAS/SEC14 domain-containing protein</fullName>
    </recommendedName>
</protein>
<comment type="caution">
    <text evidence="2">The sequence shown here is derived from an EMBL/GenBank/DDBJ whole genome shotgun (WGS) entry which is preliminary data.</text>
</comment>
<dbReference type="Proteomes" id="UP000325933">
    <property type="component" value="Unassembled WGS sequence"/>
</dbReference>
<evidence type="ECO:0000313" key="2">
    <source>
        <dbReference type="EMBL" id="KAA9029849.1"/>
    </source>
</evidence>
<evidence type="ECO:0000313" key="3">
    <source>
        <dbReference type="Proteomes" id="UP000325933"/>
    </source>
</evidence>
<gene>
    <name evidence="2" type="ORF">F4U95_11570</name>
    <name evidence="1" type="ORF">F4U96_11625</name>
</gene>
<reference evidence="3 4" key="1">
    <citation type="submission" date="2019-09" db="EMBL/GenBank/DDBJ databases">
        <authorList>
            <person name="Feng G."/>
        </authorList>
    </citation>
    <scope>NUCLEOTIDE SEQUENCE [LARGE SCALE GENOMIC DNA]</scope>
    <source>
        <strain evidence="2 3">KACC 19283</strain>
        <strain evidence="1 4">KACC 19284</strain>
    </source>
</reference>
<proteinExistence type="predicted"/>
<dbReference type="Proteomes" id="UP000326364">
    <property type="component" value="Unassembled WGS sequence"/>
</dbReference>
<evidence type="ECO:0008006" key="5">
    <source>
        <dbReference type="Google" id="ProtNLM"/>
    </source>
</evidence>